<evidence type="ECO:0000256" key="4">
    <source>
        <dbReference type="NCBIfam" id="TIGR00152"/>
    </source>
</evidence>
<comment type="pathway">
    <text evidence="3">Cofactor biosynthesis; coenzyme A biosynthesis; CoA from (R)-pantothenate: step 5/5.</text>
</comment>
<dbReference type="GO" id="GO:0004140">
    <property type="term" value="F:dephospho-CoA kinase activity"/>
    <property type="evidence" value="ECO:0007669"/>
    <property type="project" value="UniProtKB-UniRule"/>
</dbReference>
<evidence type="ECO:0000256" key="1">
    <source>
        <dbReference type="ARBA" id="ARBA00022741"/>
    </source>
</evidence>
<dbReference type="GO" id="GO:0005737">
    <property type="term" value="C:cytoplasm"/>
    <property type="evidence" value="ECO:0007669"/>
    <property type="project" value="UniProtKB-SubCell"/>
</dbReference>
<dbReference type="STRING" id="1423802.FC56_GL000673"/>
<dbReference type="EMBL" id="AYZR01000008">
    <property type="protein sequence ID" value="KRM93952.1"/>
    <property type="molecule type" value="Genomic_DNA"/>
</dbReference>
<dbReference type="NCBIfam" id="TIGR00152">
    <property type="entry name" value="dephospho-CoA kinase"/>
    <property type="match status" value="1"/>
</dbReference>
<keyword evidence="6" id="KW-1185">Reference proteome</keyword>
<keyword evidence="3" id="KW-0173">Coenzyme A biosynthesis</keyword>
<comment type="catalytic activity">
    <reaction evidence="3">
        <text>3'-dephospho-CoA + ATP = ADP + CoA + H(+)</text>
        <dbReference type="Rhea" id="RHEA:18245"/>
        <dbReference type="ChEBI" id="CHEBI:15378"/>
        <dbReference type="ChEBI" id="CHEBI:30616"/>
        <dbReference type="ChEBI" id="CHEBI:57287"/>
        <dbReference type="ChEBI" id="CHEBI:57328"/>
        <dbReference type="ChEBI" id="CHEBI:456216"/>
        <dbReference type="EC" id="2.7.1.24"/>
    </reaction>
</comment>
<comment type="subcellular location">
    <subcellularLocation>
        <location evidence="3">Cytoplasm</location>
    </subcellularLocation>
</comment>
<sequence>MSKIVGLTGGIATGKSLVSSFLNQQGIPIVDADQITRQVEAKDTLGLDAIVTEFGVSILQSDGQLNRQLLGQIVFSDVEKLRLLVRTIDPFIRNQITKEIRNLASHPLIVLDSPTLFENGYQQLVDEVLMVSCTANIQLQRLMSRNQLSITQANQRIKAQWPIEIKQLLADYVIYNSDTKDKTYQQVVGWLNKQQVF</sequence>
<dbReference type="AlphaFoldDB" id="A0A0R2CRY5"/>
<evidence type="ECO:0000313" key="6">
    <source>
        <dbReference type="Proteomes" id="UP000051256"/>
    </source>
</evidence>
<feature type="binding site" evidence="3">
    <location>
        <begin position="12"/>
        <end position="17"/>
    </location>
    <ligand>
        <name>ATP</name>
        <dbReference type="ChEBI" id="CHEBI:30616"/>
    </ligand>
</feature>
<accession>A0A0R2CRY5</accession>
<keyword evidence="3 5" id="KW-0418">Kinase</keyword>
<dbReference type="PANTHER" id="PTHR10695">
    <property type="entry name" value="DEPHOSPHO-COA KINASE-RELATED"/>
    <property type="match status" value="1"/>
</dbReference>
<dbReference type="PATRIC" id="fig|1423802.4.peg.684"/>
<keyword evidence="3" id="KW-0808">Transferase</keyword>
<dbReference type="InterPro" id="IPR001977">
    <property type="entry name" value="Depp_CoAkinase"/>
</dbReference>
<proteinExistence type="inferred from homology"/>
<dbReference type="InterPro" id="IPR027417">
    <property type="entry name" value="P-loop_NTPase"/>
</dbReference>
<dbReference type="SUPFAM" id="SSF52540">
    <property type="entry name" value="P-loop containing nucleoside triphosphate hydrolases"/>
    <property type="match status" value="1"/>
</dbReference>
<dbReference type="Proteomes" id="UP000051256">
    <property type="component" value="Unassembled WGS sequence"/>
</dbReference>
<evidence type="ECO:0000256" key="2">
    <source>
        <dbReference type="ARBA" id="ARBA00022840"/>
    </source>
</evidence>
<organism evidence="5 6">
    <name type="scientific">Lentilactobacillus senioris DSM 24302 = JCM 17472</name>
    <dbReference type="NCBI Taxonomy" id="1423802"/>
    <lineage>
        <taxon>Bacteria</taxon>
        <taxon>Bacillati</taxon>
        <taxon>Bacillota</taxon>
        <taxon>Bacilli</taxon>
        <taxon>Lactobacillales</taxon>
        <taxon>Lactobacillaceae</taxon>
        <taxon>Lentilactobacillus</taxon>
    </lineage>
</organism>
<evidence type="ECO:0000256" key="3">
    <source>
        <dbReference type="HAMAP-Rule" id="MF_00376"/>
    </source>
</evidence>
<evidence type="ECO:0000313" key="5">
    <source>
        <dbReference type="EMBL" id="KRM93952.1"/>
    </source>
</evidence>
<protein>
    <recommendedName>
        <fullName evidence="3 4">Dephospho-CoA kinase</fullName>
        <ecNumber evidence="3 4">2.7.1.24</ecNumber>
    </recommendedName>
    <alternativeName>
        <fullName evidence="3">Dephosphocoenzyme A kinase</fullName>
    </alternativeName>
</protein>
<comment type="function">
    <text evidence="3">Catalyzes the phosphorylation of the 3'-hydroxyl group of dephosphocoenzyme A to form coenzyme A.</text>
</comment>
<dbReference type="Gene3D" id="3.40.50.300">
    <property type="entry name" value="P-loop containing nucleotide triphosphate hydrolases"/>
    <property type="match status" value="1"/>
</dbReference>
<dbReference type="PROSITE" id="PS51219">
    <property type="entry name" value="DPCK"/>
    <property type="match status" value="1"/>
</dbReference>
<dbReference type="EC" id="2.7.1.24" evidence="3 4"/>
<name>A0A0R2CRY5_9LACO</name>
<dbReference type="GO" id="GO:0015937">
    <property type="term" value="P:coenzyme A biosynthetic process"/>
    <property type="evidence" value="ECO:0007669"/>
    <property type="project" value="UniProtKB-UniRule"/>
</dbReference>
<dbReference type="CDD" id="cd02022">
    <property type="entry name" value="DPCK"/>
    <property type="match status" value="1"/>
</dbReference>
<keyword evidence="3" id="KW-0963">Cytoplasm</keyword>
<dbReference type="Pfam" id="PF01121">
    <property type="entry name" value="CoaE"/>
    <property type="match status" value="1"/>
</dbReference>
<dbReference type="HAMAP" id="MF_00376">
    <property type="entry name" value="Dephospho_CoA_kinase"/>
    <property type="match status" value="1"/>
</dbReference>
<comment type="similarity">
    <text evidence="3">Belongs to the CoaE family.</text>
</comment>
<gene>
    <name evidence="3" type="primary">coaE</name>
    <name evidence="5" type="ORF">FC56_GL000673</name>
</gene>
<keyword evidence="2 3" id="KW-0067">ATP-binding</keyword>
<dbReference type="GO" id="GO:0005524">
    <property type="term" value="F:ATP binding"/>
    <property type="evidence" value="ECO:0007669"/>
    <property type="project" value="UniProtKB-UniRule"/>
</dbReference>
<comment type="caution">
    <text evidence="5">The sequence shown here is derived from an EMBL/GenBank/DDBJ whole genome shotgun (WGS) entry which is preliminary data.</text>
</comment>
<dbReference type="RefSeq" id="WP_054669924.1">
    <property type="nucleotide sequence ID" value="NZ_AYZR01000008.1"/>
</dbReference>
<dbReference type="UniPathway" id="UPA00241">
    <property type="reaction ID" value="UER00356"/>
</dbReference>
<dbReference type="PANTHER" id="PTHR10695:SF46">
    <property type="entry name" value="BIFUNCTIONAL COENZYME A SYNTHASE-RELATED"/>
    <property type="match status" value="1"/>
</dbReference>
<keyword evidence="1 3" id="KW-0547">Nucleotide-binding</keyword>
<reference evidence="5 6" key="1">
    <citation type="journal article" date="2015" name="Genome Announc.">
        <title>Expanding the biotechnology potential of lactobacilli through comparative genomics of 213 strains and associated genera.</title>
        <authorList>
            <person name="Sun Z."/>
            <person name="Harris H.M."/>
            <person name="McCann A."/>
            <person name="Guo C."/>
            <person name="Argimon S."/>
            <person name="Zhang W."/>
            <person name="Yang X."/>
            <person name="Jeffery I.B."/>
            <person name="Cooney J.C."/>
            <person name="Kagawa T.F."/>
            <person name="Liu W."/>
            <person name="Song Y."/>
            <person name="Salvetti E."/>
            <person name="Wrobel A."/>
            <person name="Rasinkangas P."/>
            <person name="Parkhill J."/>
            <person name="Rea M.C."/>
            <person name="O'Sullivan O."/>
            <person name="Ritari J."/>
            <person name="Douillard F.P."/>
            <person name="Paul Ross R."/>
            <person name="Yang R."/>
            <person name="Briner A.E."/>
            <person name="Felis G.E."/>
            <person name="de Vos W.M."/>
            <person name="Barrangou R."/>
            <person name="Klaenhammer T.R."/>
            <person name="Caufield P.W."/>
            <person name="Cui Y."/>
            <person name="Zhang H."/>
            <person name="O'Toole P.W."/>
        </authorList>
    </citation>
    <scope>NUCLEOTIDE SEQUENCE [LARGE SCALE GENOMIC DNA]</scope>
    <source>
        <strain evidence="5 6">DSM 24302</strain>
    </source>
</reference>